<gene>
    <name evidence="2" type="ORF">CMN54_01735</name>
</gene>
<evidence type="ECO:0008006" key="4">
    <source>
        <dbReference type="Google" id="ProtNLM"/>
    </source>
</evidence>
<organism evidence="2 3">
    <name type="scientific">SAR324 cluster bacterium</name>
    <dbReference type="NCBI Taxonomy" id="2024889"/>
    <lineage>
        <taxon>Bacteria</taxon>
        <taxon>Deltaproteobacteria</taxon>
        <taxon>SAR324 cluster</taxon>
    </lineage>
</organism>
<proteinExistence type="predicted"/>
<accession>A0A2D6YG71</accession>
<keyword evidence="1" id="KW-1133">Transmembrane helix</keyword>
<evidence type="ECO:0000313" key="3">
    <source>
        <dbReference type="Proteomes" id="UP000226525"/>
    </source>
</evidence>
<feature type="transmembrane region" description="Helical" evidence="1">
    <location>
        <begin position="6"/>
        <end position="25"/>
    </location>
</feature>
<protein>
    <recommendedName>
        <fullName evidence="4">Outer membrane protein beta-barrel domain-containing protein</fullName>
    </recommendedName>
</protein>
<keyword evidence="1" id="KW-0812">Transmembrane</keyword>
<dbReference type="Proteomes" id="UP000226525">
    <property type="component" value="Unassembled WGS sequence"/>
</dbReference>
<dbReference type="AlphaFoldDB" id="A0A2D6YG71"/>
<evidence type="ECO:0000313" key="2">
    <source>
        <dbReference type="EMBL" id="MAH62173.1"/>
    </source>
</evidence>
<keyword evidence="1" id="KW-0472">Membrane</keyword>
<dbReference type="EMBL" id="NZEX01000016">
    <property type="protein sequence ID" value="MAH62173.1"/>
    <property type="molecule type" value="Genomic_DNA"/>
</dbReference>
<reference evidence="3" key="1">
    <citation type="submission" date="2017-09" db="EMBL/GenBank/DDBJ databases">
        <title>The Reconstruction of 2,631 Draft Metagenome-Assembled Genomes from the Global Oceans.</title>
        <authorList>
            <person name="Tully B.J."/>
            <person name="Graham E.D."/>
            <person name="Heidelberg J.F."/>
        </authorList>
    </citation>
    <scope>NUCLEOTIDE SEQUENCE [LARGE SCALE GENOMIC DNA]</scope>
</reference>
<comment type="caution">
    <text evidence="2">The sequence shown here is derived from an EMBL/GenBank/DDBJ whole genome shotgun (WGS) entry which is preliminary data.</text>
</comment>
<evidence type="ECO:0000256" key="1">
    <source>
        <dbReference type="SAM" id="Phobius"/>
    </source>
</evidence>
<sequence>MPAKYFVAWMIPIILNLILFQQGFAQELAETRRWIGFGNSYGDYGEKDLDGTYSVKGLANEIMMAHKIFDDGTAFGQALLDTRFEKSFEDKDGNYHHVNTRVFHSYFSYGYGRSYEMTNKLHLGGTVDLIGGLGLIVFKKDYILASGQNLKFSEKFGFDILTGYQMSIFMDLNNYWVIGWKTAYYQNRLYLEFGDTVGNLNHMHSNMMFIGTKLGLTDCVPTAYVQC</sequence>
<name>A0A2D6YG71_9DELT</name>